<dbReference type="SMART" id="SM00387">
    <property type="entry name" value="HATPase_c"/>
    <property type="match status" value="1"/>
</dbReference>
<dbReference type="SMART" id="SM00388">
    <property type="entry name" value="HisKA"/>
    <property type="match status" value="1"/>
</dbReference>
<feature type="domain" description="PAC" evidence="10">
    <location>
        <begin position="409"/>
        <end position="461"/>
    </location>
</feature>
<dbReference type="CDD" id="cd00130">
    <property type="entry name" value="PAS"/>
    <property type="match status" value="1"/>
</dbReference>
<dbReference type="Proteomes" id="UP001165263">
    <property type="component" value="Unassembled WGS sequence"/>
</dbReference>
<organism evidence="11 12">
    <name type="scientific">Telluria mixta</name>
    <dbReference type="NCBI Taxonomy" id="34071"/>
    <lineage>
        <taxon>Bacteria</taxon>
        <taxon>Pseudomonadati</taxon>
        <taxon>Pseudomonadota</taxon>
        <taxon>Betaproteobacteria</taxon>
        <taxon>Burkholderiales</taxon>
        <taxon>Oxalobacteraceae</taxon>
        <taxon>Telluria group</taxon>
        <taxon>Telluria</taxon>
    </lineage>
</organism>
<evidence type="ECO:0000313" key="12">
    <source>
        <dbReference type="Proteomes" id="UP001165263"/>
    </source>
</evidence>
<comment type="caution">
    <text evidence="11">The sequence shown here is derived from an EMBL/GenBank/DDBJ whole genome shotgun (WGS) entry which is preliminary data.</text>
</comment>
<evidence type="ECO:0000256" key="7">
    <source>
        <dbReference type="SAM" id="Coils"/>
    </source>
</evidence>
<comment type="catalytic activity">
    <reaction evidence="1">
        <text>ATP + protein L-histidine = ADP + protein N-phospho-L-histidine.</text>
        <dbReference type="EC" id="2.7.13.3"/>
    </reaction>
</comment>
<feature type="modified residue" description="4-aspartylphosphate" evidence="6">
    <location>
        <position position="901"/>
    </location>
</feature>
<dbReference type="Pfam" id="PF00512">
    <property type="entry name" value="HisKA"/>
    <property type="match status" value="1"/>
</dbReference>
<accession>A0ABT2C4N1</accession>
<keyword evidence="5" id="KW-0418">Kinase</keyword>
<evidence type="ECO:0000256" key="6">
    <source>
        <dbReference type="PROSITE-ProRule" id="PRU00169"/>
    </source>
</evidence>
<keyword evidence="11" id="KW-0067">ATP-binding</keyword>
<dbReference type="InterPro" id="IPR035965">
    <property type="entry name" value="PAS-like_dom_sf"/>
</dbReference>
<dbReference type="RefSeq" id="WP_259451378.1">
    <property type="nucleotide sequence ID" value="NZ_CP119520.1"/>
</dbReference>
<sequence>MTTAQPLCSWPEATRLAALDRYGILDTPTEAAFDAIVRLLADLFDAPIAAVNLIAGNRQWFKAEIGLGVRQMPLDDSICKFALLEDSVMVVPDTTCDTRFACNPLVTGQPGLRFYAGALLRTPEGIPLGTLCILDLRPRPEGITVQQRLALRTLGDQVMTLMELRRAEHERHTAEQALRRTRAELDETRNTARALRNRLDALLAAAPVGISYADRDGKLVLCNDELERLWGDYPRSSNVAEYADWKGWWADHSERHGRPVAPEEWAQARALRGERADGDVIEIEPFDTPGRRRTVILRAAPVLGPNGDIAGSVTAVMDITNQVHTESTAQAWRARLEAILEAGEIGTWVLDLRTGKVHADANVAAMFSVAPGLDPGGAPLDAYLQAIHPDDVDTVRGSLERAVAAREPHQVVHRVLARDGAVRTVNARGRVEVDESGTPVRMAGVVFDISRQAAAEADLRNSESARRAGEQRYRTVLESIDVGFCIIEMMFDAAGEPCDYRMLEVNPAFVRHTGLVDAAGKTIRELVPTHDIRWSRIYGRVAKTGLPVRIEQYTANLGRWLDVYAARLGDADSRQVAIFLRDVTEERARSETLRDLADNLAEANRRQSEFLATLAHELRNPLAPVRTGLDLLRIGADKPDVLARVRPMMERQVNHLVHLVDDLLDLARINSGKVELKKAVVPLKDVVLRAIEMTLPVIEAKRHDFHVDVGDEPLAVHADATRLSQVIGNLLTNAAKYTPEGGSVGLGVRRAGNRVRIEVADSGIGIPKAALPRIFDMFTQVGRHPEQESGGLGIGLHLVRQMTELHGGSVRADSAGPGKGSTFVVELPLATGAQPAAQHTDDGAGRATAGLRILVADDNADAAELLRELLARHGHTVDVVGNGHAALEAAARVNPDVALLDIGMPGLNGHDVARRLRAQPGTRATRLVALSGWGTDADRARSADAGFDCHLTKPVELQALLDIVAGRR</sequence>
<gene>
    <name evidence="11" type="ORF">NX786_23725</name>
</gene>
<dbReference type="Gene3D" id="3.30.450.40">
    <property type="match status" value="1"/>
</dbReference>
<dbReference type="Gene3D" id="3.30.565.10">
    <property type="entry name" value="Histidine kinase-like ATPase, C-terminal domain"/>
    <property type="match status" value="1"/>
</dbReference>
<dbReference type="PANTHER" id="PTHR43047">
    <property type="entry name" value="TWO-COMPONENT HISTIDINE PROTEIN KINASE"/>
    <property type="match status" value="1"/>
</dbReference>
<dbReference type="EMBL" id="JANUHC010000009">
    <property type="protein sequence ID" value="MCS0632345.1"/>
    <property type="molecule type" value="Genomic_DNA"/>
</dbReference>
<dbReference type="SUPFAM" id="SSF55874">
    <property type="entry name" value="ATPase domain of HSP90 chaperone/DNA topoisomerase II/histidine kinase"/>
    <property type="match status" value="1"/>
</dbReference>
<dbReference type="InterPro" id="IPR036097">
    <property type="entry name" value="HisK_dim/P_sf"/>
</dbReference>
<dbReference type="InterPro" id="IPR013655">
    <property type="entry name" value="PAS_fold_3"/>
</dbReference>
<protein>
    <recommendedName>
        <fullName evidence="2">histidine kinase</fullName>
        <ecNumber evidence="2">2.7.13.3</ecNumber>
    </recommendedName>
</protein>
<reference evidence="11" key="1">
    <citation type="submission" date="2022-08" db="EMBL/GenBank/DDBJ databases">
        <title>Reclassification of Massilia species as members of the genera Telluria, Duganella, Pseudoduganella, Mokoshia gen. nov. and Zemynaea gen. nov. using orthogonal and non-orthogonal genome-based approaches.</title>
        <authorList>
            <person name="Bowman J.P."/>
        </authorList>
    </citation>
    <scope>NUCLEOTIDE SEQUENCE</scope>
    <source>
        <strain evidence="11">LMG 11547</strain>
    </source>
</reference>
<dbReference type="Pfam" id="PF01590">
    <property type="entry name" value="GAF"/>
    <property type="match status" value="1"/>
</dbReference>
<keyword evidence="12" id="KW-1185">Reference proteome</keyword>
<keyword evidence="11" id="KW-0547">Nucleotide-binding</keyword>
<dbReference type="CDD" id="cd17580">
    <property type="entry name" value="REC_2_DhkD-like"/>
    <property type="match status" value="1"/>
</dbReference>
<dbReference type="InterPro" id="IPR036890">
    <property type="entry name" value="HATPase_C_sf"/>
</dbReference>
<dbReference type="Pfam" id="PF08447">
    <property type="entry name" value="PAS_3"/>
    <property type="match status" value="1"/>
</dbReference>
<dbReference type="Gene3D" id="2.10.70.100">
    <property type="match status" value="1"/>
</dbReference>
<dbReference type="InterPro" id="IPR001610">
    <property type="entry name" value="PAC"/>
</dbReference>
<dbReference type="SMART" id="SM00086">
    <property type="entry name" value="PAC"/>
    <property type="match status" value="2"/>
</dbReference>
<dbReference type="PANTHER" id="PTHR43047:SF72">
    <property type="entry name" value="OSMOSENSING HISTIDINE PROTEIN KINASE SLN1"/>
    <property type="match status" value="1"/>
</dbReference>
<dbReference type="SUPFAM" id="SSF52172">
    <property type="entry name" value="CheY-like"/>
    <property type="match status" value="1"/>
</dbReference>
<dbReference type="InterPro" id="IPR004358">
    <property type="entry name" value="Sig_transdc_His_kin-like_C"/>
</dbReference>
<feature type="domain" description="Histidine kinase" evidence="8">
    <location>
        <begin position="613"/>
        <end position="831"/>
    </location>
</feature>
<proteinExistence type="predicted"/>
<evidence type="ECO:0000256" key="2">
    <source>
        <dbReference type="ARBA" id="ARBA00012438"/>
    </source>
</evidence>
<dbReference type="InterPro" id="IPR000014">
    <property type="entry name" value="PAS"/>
</dbReference>
<evidence type="ECO:0000256" key="3">
    <source>
        <dbReference type="ARBA" id="ARBA00022553"/>
    </source>
</evidence>
<dbReference type="SUPFAM" id="SSF47384">
    <property type="entry name" value="Homodimeric domain of signal transducing histidine kinase"/>
    <property type="match status" value="1"/>
</dbReference>
<feature type="domain" description="Response regulatory" evidence="9">
    <location>
        <begin position="852"/>
        <end position="968"/>
    </location>
</feature>
<dbReference type="PROSITE" id="PS50109">
    <property type="entry name" value="HIS_KIN"/>
    <property type="match status" value="1"/>
</dbReference>
<evidence type="ECO:0000259" key="10">
    <source>
        <dbReference type="PROSITE" id="PS50113"/>
    </source>
</evidence>
<dbReference type="PROSITE" id="PS50113">
    <property type="entry name" value="PAC"/>
    <property type="match status" value="1"/>
</dbReference>
<dbReference type="InterPro" id="IPR000700">
    <property type="entry name" value="PAS-assoc_C"/>
</dbReference>
<dbReference type="SMART" id="SM00065">
    <property type="entry name" value="GAF"/>
    <property type="match status" value="1"/>
</dbReference>
<dbReference type="SUPFAM" id="SSF55785">
    <property type="entry name" value="PYP-like sensor domain (PAS domain)"/>
    <property type="match status" value="3"/>
</dbReference>
<keyword evidence="3 6" id="KW-0597">Phosphoprotein</keyword>
<dbReference type="PRINTS" id="PR00344">
    <property type="entry name" value="BCTRLSENSOR"/>
</dbReference>
<evidence type="ECO:0000256" key="1">
    <source>
        <dbReference type="ARBA" id="ARBA00000085"/>
    </source>
</evidence>
<dbReference type="Pfam" id="PF02518">
    <property type="entry name" value="HATPase_c"/>
    <property type="match status" value="1"/>
</dbReference>
<dbReference type="CDD" id="cd00082">
    <property type="entry name" value="HisKA"/>
    <property type="match status" value="1"/>
</dbReference>
<evidence type="ECO:0000259" key="9">
    <source>
        <dbReference type="PROSITE" id="PS50110"/>
    </source>
</evidence>
<evidence type="ECO:0000259" key="8">
    <source>
        <dbReference type="PROSITE" id="PS50109"/>
    </source>
</evidence>
<dbReference type="Gene3D" id="1.10.287.130">
    <property type="match status" value="1"/>
</dbReference>
<keyword evidence="7" id="KW-0175">Coiled coil</keyword>
<dbReference type="PROSITE" id="PS50110">
    <property type="entry name" value="RESPONSE_REGULATORY"/>
    <property type="match status" value="1"/>
</dbReference>
<dbReference type="Gene3D" id="3.30.450.20">
    <property type="entry name" value="PAS domain"/>
    <property type="match status" value="3"/>
</dbReference>
<dbReference type="SUPFAM" id="SSF55781">
    <property type="entry name" value="GAF domain-like"/>
    <property type="match status" value="1"/>
</dbReference>
<dbReference type="InterPro" id="IPR003018">
    <property type="entry name" value="GAF"/>
</dbReference>
<evidence type="ECO:0000256" key="5">
    <source>
        <dbReference type="ARBA" id="ARBA00022777"/>
    </source>
</evidence>
<dbReference type="InterPro" id="IPR001789">
    <property type="entry name" value="Sig_transdc_resp-reg_receiver"/>
</dbReference>
<dbReference type="InterPro" id="IPR005467">
    <property type="entry name" value="His_kinase_dom"/>
</dbReference>
<dbReference type="SMART" id="SM00091">
    <property type="entry name" value="PAS"/>
    <property type="match status" value="3"/>
</dbReference>
<dbReference type="InterPro" id="IPR011006">
    <property type="entry name" value="CheY-like_superfamily"/>
</dbReference>
<keyword evidence="4" id="KW-0808">Transferase</keyword>
<dbReference type="InterPro" id="IPR003661">
    <property type="entry name" value="HisK_dim/P_dom"/>
</dbReference>
<dbReference type="Pfam" id="PF00072">
    <property type="entry name" value="Response_reg"/>
    <property type="match status" value="1"/>
</dbReference>
<evidence type="ECO:0000256" key="4">
    <source>
        <dbReference type="ARBA" id="ARBA00022679"/>
    </source>
</evidence>
<dbReference type="Pfam" id="PF08448">
    <property type="entry name" value="PAS_4"/>
    <property type="match status" value="2"/>
</dbReference>
<dbReference type="SMART" id="SM00448">
    <property type="entry name" value="REC"/>
    <property type="match status" value="1"/>
</dbReference>
<dbReference type="Gene3D" id="3.40.50.2300">
    <property type="match status" value="1"/>
</dbReference>
<dbReference type="InterPro" id="IPR013656">
    <property type="entry name" value="PAS_4"/>
</dbReference>
<dbReference type="InterPro" id="IPR029016">
    <property type="entry name" value="GAF-like_dom_sf"/>
</dbReference>
<dbReference type="EC" id="2.7.13.3" evidence="2"/>
<feature type="coiled-coil region" evidence="7">
    <location>
        <begin position="164"/>
        <end position="205"/>
    </location>
</feature>
<dbReference type="GO" id="GO:0005524">
    <property type="term" value="F:ATP binding"/>
    <property type="evidence" value="ECO:0007669"/>
    <property type="project" value="UniProtKB-KW"/>
</dbReference>
<name>A0ABT2C4N1_9BURK</name>
<dbReference type="InterPro" id="IPR003594">
    <property type="entry name" value="HATPase_dom"/>
</dbReference>
<evidence type="ECO:0000313" key="11">
    <source>
        <dbReference type="EMBL" id="MCS0632345.1"/>
    </source>
</evidence>